<dbReference type="HAMAP" id="MF_01416">
    <property type="entry name" value="ATP_synth_delta_bact"/>
    <property type="match status" value="1"/>
</dbReference>
<dbReference type="GO" id="GO:0005743">
    <property type="term" value="C:mitochondrial inner membrane"/>
    <property type="evidence" value="ECO:0007669"/>
    <property type="project" value="EnsemblFungi"/>
</dbReference>
<evidence type="ECO:0000256" key="8">
    <source>
        <dbReference type="ARBA" id="ARBA00023310"/>
    </source>
</evidence>
<keyword evidence="10" id="KW-1185">Reference proteome</keyword>
<evidence type="ECO:0000313" key="10">
    <source>
        <dbReference type="Proteomes" id="UP000053201"/>
    </source>
</evidence>
<dbReference type="EMBL" id="KQ257455">
    <property type="protein sequence ID" value="KND01069.1"/>
    <property type="molecule type" value="Genomic_DNA"/>
</dbReference>
<dbReference type="Proteomes" id="UP000053201">
    <property type="component" value="Unassembled WGS sequence"/>
</dbReference>
<evidence type="ECO:0000256" key="2">
    <source>
        <dbReference type="ARBA" id="ARBA00007046"/>
    </source>
</evidence>
<dbReference type="GO" id="GO:0045259">
    <property type="term" value="C:proton-transporting ATP synthase complex"/>
    <property type="evidence" value="ECO:0007669"/>
    <property type="project" value="EnsemblFungi"/>
</dbReference>
<organism evidence="9 10">
    <name type="scientific">Spizellomyces punctatus (strain DAOM BR117)</name>
    <dbReference type="NCBI Taxonomy" id="645134"/>
    <lineage>
        <taxon>Eukaryota</taxon>
        <taxon>Fungi</taxon>
        <taxon>Fungi incertae sedis</taxon>
        <taxon>Chytridiomycota</taxon>
        <taxon>Chytridiomycota incertae sedis</taxon>
        <taxon>Chytridiomycetes</taxon>
        <taxon>Spizellomycetales</taxon>
        <taxon>Spizellomycetaceae</taxon>
        <taxon>Spizellomyces</taxon>
    </lineage>
</organism>
<accession>A0A0L0HJT1</accession>
<name>A0A0L0HJT1_SPIPD</name>
<reference evidence="9 10" key="1">
    <citation type="submission" date="2009-08" db="EMBL/GenBank/DDBJ databases">
        <title>The Genome Sequence of Spizellomyces punctatus strain DAOM BR117.</title>
        <authorList>
            <consortium name="The Broad Institute Genome Sequencing Platform"/>
            <person name="Russ C."/>
            <person name="Cuomo C."/>
            <person name="Shea T."/>
            <person name="Young S.K."/>
            <person name="Zeng Q."/>
            <person name="Koehrsen M."/>
            <person name="Haas B."/>
            <person name="Borodovsky M."/>
            <person name="Guigo R."/>
            <person name="Alvarado L."/>
            <person name="Berlin A."/>
            <person name="Bochicchio J."/>
            <person name="Borenstein D."/>
            <person name="Chapman S."/>
            <person name="Chen Z."/>
            <person name="Engels R."/>
            <person name="Freedman E."/>
            <person name="Gellesch M."/>
            <person name="Goldberg J."/>
            <person name="Griggs A."/>
            <person name="Gujja S."/>
            <person name="Heiman D."/>
            <person name="Hepburn T."/>
            <person name="Howarth C."/>
            <person name="Jen D."/>
            <person name="Larson L."/>
            <person name="Lewis B."/>
            <person name="Mehta T."/>
            <person name="Park D."/>
            <person name="Pearson M."/>
            <person name="Roberts A."/>
            <person name="Saif S."/>
            <person name="Shenoy N."/>
            <person name="Sisk P."/>
            <person name="Stolte C."/>
            <person name="Sykes S."/>
            <person name="Thomson T."/>
            <person name="Walk T."/>
            <person name="White J."/>
            <person name="Yandava C."/>
            <person name="Burger G."/>
            <person name="Gray M.W."/>
            <person name="Holland P.W.H."/>
            <person name="King N."/>
            <person name="Lang F.B.F."/>
            <person name="Roger A.J."/>
            <person name="Ruiz-Trillo I."/>
            <person name="Lander E."/>
            <person name="Nusbaum C."/>
        </authorList>
    </citation>
    <scope>NUCLEOTIDE SEQUENCE [LARGE SCALE GENOMIC DNA]</scope>
    <source>
        <strain evidence="9 10">DAOM BR117</strain>
    </source>
</reference>
<keyword evidence="4" id="KW-0813">Transport</keyword>
<dbReference type="PRINTS" id="PR00125">
    <property type="entry name" value="ATPASEDELTA"/>
</dbReference>
<gene>
    <name evidence="9" type="ORF">SPPG_04160</name>
</gene>
<dbReference type="AlphaFoldDB" id="A0A0L0HJT1"/>
<keyword evidence="6" id="KW-0406">Ion transport</keyword>
<dbReference type="SUPFAM" id="SSF47928">
    <property type="entry name" value="N-terminal domain of the delta subunit of the F1F0-ATP synthase"/>
    <property type="match status" value="1"/>
</dbReference>
<dbReference type="GO" id="GO:0046933">
    <property type="term" value="F:proton-transporting ATP synthase activity, rotational mechanism"/>
    <property type="evidence" value="ECO:0007669"/>
    <property type="project" value="EnsemblFungi"/>
</dbReference>
<dbReference type="Gene3D" id="1.10.520.20">
    <property type="entry name" value="N-terminal domain of the delta subunit of the F1F0-ATP synthase"/>
    <property type="match status" value="1"/>
</dbReference>
<dbReference type="InParanoid" id="A0A0L0HJT1"/>
<dbReference type="NCBIfam" id="TIGR01145">
    <property type="entry name" value="ATP_synt_delta"/>
    <property type="match status" value="1"/>
</dbReference>
<dbReference type="RefSeq" id="XP_016609108.1">
    <property type="nucleotide sequence ID" value="XM_016752408.1"/>
</dbReference>
<keyword evidence="8" id="KW-0066">ATP synthesis</keyword>
<evidence type="ECO:0000256" key="6">
    <source>
        <dbReference type="ARBA" id="ARBA00023065"/>
    </source>
</evidence>
<sequence length="217" mass="23588">MNVFRRSAALVKSAPLSQAVRAYASAPASSQIPLALHGIEGRYATALYSAAQKKGALESVESELVKLKATLDKDPKTKTLLESPLVDKKAKKSIVQSLVQGRVSEITRNFFDLLAENGRLDQTSKILGAFEQLMAAYRREVPVTVISAKELDAKTSRQLQGILQKSNLLDKDAKLILTNKVDPNILGGLVIDFGDKTIDLSVSSKISKLNRLLTEAI</sequence>
<dbReference type="PANTHER" id="PTHR11910">
    <property type="entry name" value="ATP SYNTHASE DELTA CHAIN"/>
    <property type="match status" value="1"/>
</dbReference>
<dbReference type="FunCoup" id="A0A0L0HJT1">
    <property type="interactions" value="267"/>
</dbReference>
<evidence type="ECO:0000256" key="3">
    <source>
        <dbReference type="ARBA" id="ARBA00014723"/>
    </source>
</evidence>
<dbReference type="OrthoDB" id="1262810at2759"/>
<dbReference type="VEuPathDB" id="FungiDB:SPPG_04160"/>
<comment type="subcellular location">
    <subcellularLocation>
        <location evidence="1">Membrane</location>
    </subcellularLocation>
</comment>
<evidence type="ECO:0000256" key="4">
    <source>
        <dbReference type="ARBA" id="ARBA00022448"/>
    </source>
</evidence>
<evidence type="ECO:0000256" key="1">
    <source>
        <dbReference type="ARBA" id="ARBA00004370"/>
    </source>
</evidence>
<dbReference type="InterPro" id="IPR000711">
    <property type="entry name" value="ATPase_OSCP/dsu"/>
</dbReference>
<evidence type="ECO:0000256" key="5">
    <source>
        <dbReference type="ARBA" id="ARBA00022781"/>
    </source>
</evidence>
<dbReference type="STRING" id="645134.A0A0L0HJT1"/>
<dbReference type="InterPro" id="IPR026015">
    <property type="entry name" value="ATP_synth_OSCP/delta_N_sf"/>
</dbReference>
<comment type="similarity">
    <text evidence="2">Belongs to the ATPase delta chain family.</text>
</comment>
<proteinExistence type="inferred from homology"/>
<evidence type="ECO:0000313" key="9">
    <source>
        <dbReference type="EMBL" id="KND01069.1"/>
    </source>
</evidence>
<keyword evidence="7" id="KW-0472">Membrane</keyword>
<keyword evidence="5" id="KW-0375">Hydrogen ion transport</keyword>
<dbReference type="GeneID" id="27687627"/>
<evidence type="ECO:0000256" key="7">
    <source>
        <dbReference type="ARBA" id="ARBA00023136"/>
    </source>
</evidence>
<dbReference type="eggNOG" id="KOG1662">
    <property type="taxonomic scope" value="Eukaryota"/>
</dbReference>
<dbReference type="Pfam" id="PF00213">
    <property type="entry name" value="OSCP"/>
    <property type="match status" value="1"/>
</dbReference>
<dbReference type="OMA" id="MVDNIQD"/>
<protein>
    <recommendedName>
        <fullName evidence="3">ATP synthase subunit 5, mitochondrial</fullName>
    </recommendedName>
</protein>